<dbReference type="SMART" id="SM00436">
    <property type="entry name" value="TOP1Bc"/>
    <property type="match status" value="1"/>
</dbReference>
<evidence type="ECO:0000256" key="6">
    <source>
        <dbReference type="ARBA" id="ARBA00023235"/>
    </source>
</evidence>
<dbReference type="PROSITE" id="PS52039">
    <property type="entry name" value="TOPO_IA_2"/>
    <property type="match status" value="1"/>
</dbReference>
<evidence type="ECO:0000256" key="10">
    <source>
        <dbReference type="ARBA" id="ARBA00032877"/>
    </source>
</evidence>
<name>A0A402TQY9_SALER</name>
<evidence type="ECO:0000256" key="1">
    <source>
        <dbReference type="ARBA" id="ARBA00000213"/>
    </source>
</evidence>
<feature type="domain" description="Topo IA-type catalytic" evidence="13">
    <location>
        <begin position="152"/>
        <end position="610"/>
    </location>
</feature>
<dbReference type="SMART" id="SM00437">
    <property type="entry name" value="TOP1Ac"/>
    <property type="match status" value="1"/>
</dbReference>
<keyword evidence="5" id="KW-0238">DNA-binding</keyword>
<evidence type="ECO:0000256" key="8">
    <source>
        <dbReference type="ARBA" id="ARBA00031985"/>
    </source>
</evidence>
<evidence type="ECO:0000256" key="4">
    <source>
        <dbReference type="ARBA" id="ARBA00023029"/>
    </source>
</evidence>
<dbReference type="InterPro" id="IPR003602">
    <property type="entry name" value="Topo_IA_DNA-bd_dom"/>
</dbReference>
<dbReference type="CDD" id="cd03362">
    <property type="entry name" value="TOPRIM_TopoIA_TopoIII"/>
    <property type="match status" value="1"/>
</dbReference>
<evidence type="ECO:0000256" key="2">
    <source>
        <dbReference type="ARBA" id="ARBA00009446"/>
    </source>
</evidence>
<proteinExistence type="inferred from homology"/>
<protein>
    <recommendedName>
        <fullName evidence="3">DNA topoisomerase</fullName>
        <ecNumber evidence="3">5.6.2.1</ecNumber>
    </recommendedName>
    <alternativeName>
        <fullName evidence="10">Omega-protein</fullName>
    </alternativeName>
    <alternativeName>
        <fullName evidence="9">Relaxing enzyme</fullName>
    </alternativeName>
    <alternativeName>
        <fullName evidence="7">Swivelase</fullName>
    </alternativeName>
    <alternativeName>
        <fullName evidence="8">Untwisting enzyme</fullName>
    </alternativeName>
</protein>
<feature type="domain" description="Toprim" evidence="12">
    <location>
        <begin position="1"/>
        <end position="135"/>
    </location>
</feature>
<dbReference type="SUPFAM" id="SSF56712">
    <property type="entry name" value="Prokaryotic type I DNA topoisomerase"/>
    <property type="match status" value="1"/>
</dbReference>
<dbReference type="Gene3D" id="1.10.290.10">
    <property type="entry name" value="Topoisomerase I, domain 4"/>
    <property type="match status" value="1"/>
</dbReference>
<dbReference type="GO" id="GO:0006265">
    <property type="term" value="P:DNA topological change"/>
    <property type="evidence" value="ECO:0007669"/>
    <property type="project" value="InterPro"/>
</dbReference>
<evidence type="ECO:0000313" key="14">
    <source>
        <dbReference type="EMBL" id="MIT93403.1"/>
    </source>
</evidence>
<dbReference type="PANTHER" id="PTHR11390:SF21">
    <property type="entry name" value="DNA TOPOISOMERASE 3-ALPHA"/>
    <property type="match status" value="1"/>
</dbReference>
<dbReference type="PROSITE" id="PS50880">
    <property type="entry name" value="TOPRIM"/>
    <property type="match status" value="1"/>
</dbReference>
<dbReference type="PRINTS" id="PR00417">
    <property type="entry name" value="PRTPISMRASEI"/>
</dbReference>
<dbReference type="EMBL" id="RSTU01000035">
    <property type="protein sequence ID" value="MIT93403.1"/>
    <property type="molecule type" value="Genomic_DNA"/>
</dbReference>
<dbReference type="InterPro" id="IPR034144">
    <property type="entry name" value="TOPRIM_TopoIII"/>
</dbReference>
<dbReference type="GO" id="GO:0043597">
    <property type="term" value="C:cytoplasmic replication fork"/>
    <property type="evidence" value="ECO:0007669"/>
    <property type="project" value="TreeGrafter"/>
</dbReference>
<evidence type="ECO:0000256" key="11">
    <source>
        <dbReference type="SAM" id="MobiDB-lite"/>
    </source>
</evidence>
<dbReference type="InterPro" id="IPR023405">
    <property type="entry name" value="Topo_IA_core_domain"/>
</dbReference>
<dbReference type="EC" id="5.6.2.1" evidence="3"/>
<dbReference type="Gene3D" id="3.40.50.140">
    <property type="match status" value="1"/>
</dbReference>
<dbReference type="InterPro" id="IPR013825">
    <property type="entry name" value="Topo_IA_cen_sub2"/>
</dbReference>
<evidence type="ECO:0000256" key="3">
    <source>
        <dbReference type="ARBA" id="ARBA00012891"/>
    </source>
</evidence>
<sequence>MRLWIAEKPSVASDIVKALGGSFTRHDGYAESSTDIVSFCVGHVLEMVPPELVNPAYATWSLDTLPLKLYPVQLQAKESVVRQANALIRLIKRPDIKTVVHCGDPDDEGQLLVDEVLEFAGNTAPVKRALINDNTAPAVKKAITNLKDNKEFRGMYLKALARSVGDAIFGFSMSRCYSIKAREKGYKGVLSVGRVQTPVLALIVRRWRENKDHTASFYYSLTGNFINGTDVISARWQTSEYAPVDDKKRLNDKKWADGLAKALAGKSATVLAAAVDTGKTTAAPLPFSLDSLQKYMHQTEKLTLQQTLDITQKLRDTYKAITYNRSDCTYLSDEQFSEAPQLVEALKSLNAFSALDTDTTRKSSAFNSNNISAHTAIIPTLNVPDMAKLTPHEKAVYLAIAKFYLVQFLAKKTFDEAIAEIKCGDESFKVSARKTTDSGFTSFLGDDKDEDEPDDNSGAFDVLSRLRTGESLTCRDISIAENKTKPKPLFTEGTLLAAMINIADHVADPRIKQLLKEKDKGKKKNQGGIGTPATRATIIETLKKRNYVTIKKGKFEPTEAGLSLINALPDSVTQADMTAVWSERQAAIETGQLTIEKFIDGLYGEVTRLVESAEINISASENPAQKTALARLSVNCPSCNSQLVMTAKSCACTGCKFKIWLDFRGKKLTQKQIETIIGKGKSGEIKGFKSKKTDSTYSMFVTLKNKETGELGFEYPSRDDSKSSPKNMPRELKL</sequence>
<reference evidence="14" key="1">
    <citation type="submission" date="2018-08" db="EMBL/GenBank/DDBJ databases">
        <authorList>
            <consortium name="GenomeTrakr network: Whole genome sequencing for foodborne pathogen traceback"/>
        </authorList>
    </citation>
    <scope>NUCLEOTIDE SEQUENCE [LARGE SCALE GENOMIC DNA]</scope>
    <source>
        <strain evidence="14">CFSAN034428</strain>
    </source>
</reference>
<evidence type="ECO:0000256" key="9">
    <source>
        <dbReference type="ARBA" id="ARBA00032235"/>
    </source>
</evidence>
<keyword evidence="4" id="KW-0799">Topoisomerase</keyword>
<dbReference type="Proteomes" id="UP000839515">
    <property type="component" value="Unassembled WGS sequence"/>
</dbReference>
<dbReference type="GO" id="GO:0003677">
    <property type="term" value="F:DNA binding"/>
    <property type="evidence" value="ECO:0007669"/>
    <property type="project" value="UniProtKB-KW"/>
</dbReference>
<dbReference type="InterPro" id="IPR025589">
    <property type="entry name" value="Toprim_C_rpt"/>
</dbReference>
<keyword evidence="6 14" id="KW-0413">Isomerase</keyword>
<gene>
    <name evidence="14" type="ORF">ATP91_24505</name>
</gene>
<dbReference type="AlphaFoldDB" id="A0A402TQY9"/>
<dbReference type="GO" id="GO:0006281">
    <property type="term" value="P:DNA repair"/>
    <property type="evidence" value="ECO:0007669"/>
    <property type="project" value="TreeGrafter"/>
</dbReference>
<feature type="region of interest" description="Disordered" evidence="11">
    <location>
        <begin position="711"/>
        <end position="734"/>
    </location>
</feature>
<dbReference type="InterPro" id="IPR003601">
    <property type="entry name" value="Topo_IA_2"/>
</dbReference>
<dbReference type="InterPro" id="IPR006171">
    <property type="entry name" value="TOPRIM_dom"/>
</dbReference>
<dbReference type="GO" id="GO:0006310">
    <property type="term" value="P:DNA recombination"/>
    <property type="evidence" value="ECO:0007669"/>
    <property type="project" value="TreeGrafter"/>
</dbReference>
<evidence type="ECO:0000256" key="5">
    <source>
        <dbReference type="ARBA" id="ARBA00023125"/>
    </source>
</evidence>
<dbReference type="GO" id="GO:0003917">
    <property type="term" value="F:DNA topoisomerase type I (single strand cut, ATP-independent) activity"/>
    <property type="evidence" value="ECO:0007669"/>
    <property type="project" value="UniProtKB-EC"/>
</dbReference>
<evidence type="ECO:0000259" key="12">
    <source>
        <dbReference type="PROSITE" id="PS50880"/>
    </source>
</evidence>
<dbReference type="InterPro" id="IPR013824">
    <property type="entry name" value="Topo_IA_cen_sub1"/>
</dbReference>
<dbReference type="Gene3D" id="2.70.20.10">
    <property type="entry name" value="Topoisomerase I, domain 3"/>
    <property type="match status" value="1"/>
</dbReference>
<comment type="similarity">
    <text evidence="2">Belongs to the type IA topoisomerase family.</text>
</comment>
<dbReference type="InterPro" id="IPR013497">
    <property type="entry name" value="Topo_IA_cen"/>
</dbReference>
<dbReference type="PANTHER" id="PTHR11390">
    <property type="entry name" value="PROKARYOTIC DNA TOPOISOMERASE"/>
    <property type="match status" value="1"/>
</dbReference>
<comment type="caution">
    <text evidence="14">The sequence shown here is derived from an EMBL/GenBank/DDBJ whole genome shotgun (WGS) entry which is preliminary data.</text>
</comment>
<feature type="compositionally biased region" description="Basic and acidic residues" evidence="11">
    <location>
        <begin position="716"/>
        <end position="734"/>
    </location>
</feature>
<dbReference type="Gene3D" id="1.10.460.10">
    <property type="entry name" value="Topoisomerase I, domain 2"/>
    <property type="match status" value="1"/>
</dbReference>
<evidence type="ECO:0000259" key="13">
    <source>
        <dbReference type="PROSITE" id="PS52039"/>
    </source>
</evidence>
<dbReference type="Pfam" id="PF13342">
    <property type="entry name" value="Toprim_Crpt"/>
    <property type="match status" value="1"/>
</dbReference>
<dbReference type="InterPro" id="IPR000380">
    <property type="entry name" value="Topo_IA"/>
</dbReference>
<evidence type="ECO:0000256" key="7">
    <source>
        <dbReference type="ARBA" id="ARBA00030003"/>
    </source>
</evidence>
<dbReference type="Pfam" id="PF01131">
    <property type="entry name" value="Topoisom_bac"/>
    <property type="match status" value="1"/>
</dbReference>
<dbReference type="InterPro" id="IPR013826">
    <property type="entry name" value="Topo_IA_cen_sub3"/>
</dbReference>
<dbReference type="SMART" id="SM00493">
    <property type="entry name" value="TOPRIM"/>
    <property type="match status" value="1"/>
</dbReference>
<comment type="catalytic activity">
    <reaction evidence="1">
        <text>ATP-independent breakage of single-stranded DNA, followed by passage and rejoining.</text>
        <dbReference type="EC" id="5.6.2.1"/>
    </reaction>
</comment>
<organism evidence="14">
    <name type="scientific">Salmonella enterica</name>
    <name type="common">Salmonella choleraesuis</name>
    <dbReference type="NCBI Taxonomy" id="28901"/>
    <lineage>
        <taxon>Bacteria</taxon>
        <taxon>Pseudomonadati</taxon>
        <taxon>Pseudomonadota</taxon>
        <taxon>Gammaproteobacteria</taxon>
        <taxon>Enterobacterales</taxon>
        <taxon>Enterobacteriaceae</taxon>
        <taxon>Salmonella</taxon>
    </lineage>
</organism>
<dbReference type="Pfam" id="PF01751">
    <property type="entry name" value="Toprim"/>
    <property type="match status" value="1"/>
</dbReference>
<accession>A0A402TQY9</accession>